<evidence type="ECO:0000256" key="1">
    <source>
        <dbReference type="SAM" id="Phobius"/>
    </source>
</evidence>
<feature type="transmembrane region" description="Helical" evidence="1">
    <location>
        <begin position="36"/>
        <end position="58"/>
    </location>
</feature>
<dbReference type="PANTHER" id="PTHR38848">
    <property type="entry name" value="G-PROTEIN COUPLED RECEPTORS FAMILY 3 PROFILE DOMAIN-CONTAINING PROTEIN"/>
    <property type="match status" value="1"/>
</dbReference>
<feature type="transmembrane region" description="Helical" evidence="1">
    <location>
        <begin position="186"/>
        <end position="210"/>
    </location>
</feature>
<keyword evidence="3" id="KW-1185">Reference proteome</keyword>
<dbReference type="AlphaFoldDB" id="A0AAN6LZ28"/>
<dbReference type="PANTHER" id="PTHR38848:SF3">
    <property type="entry name" value="G-PROTEIN COUPLED RECEPTORS FAMILY 3 PROFILE DOMAIN-CONTAINING PROTEIN"/>
    <property type="match status" value="1"/>
</dbReference>
<keyword evidence="1" id="KW-1133">Transmembrane helix</keyword>
<reference evidence="2 3" key="1">
    <citation type="submission" date="2021-02" db="EMBL/GenBank/DDBJ databases">
        <title>Genome assembly of Pseudopithomyces chartarum.</title>
        <authorList>
            <person name="Jauregui R."/>
            <person name="Singh J."/>
            <person name="Voisey C."/>
        </authorList>
    </citation>
    <scope>NUCLEOTIDE SEQUENCE [LARGE SCALE GENOMIC DNA]</scope>
    <source>
        <strain evidence="2 3">AGR01</strain>
    </source>
</reference>
<organism evidence="2 3">
    <name type="scientific">Pseudopithomyces chartarum</name>
    <dbReference type="NCBI Taxonomy" id="1892770"/>
    <lineage>
        <taxon>Eukaryota</taxon>
        <taxon>Fungi</taxon>
        <taxon>Dikarya</taxon>
        <taxon>Ascomycota</taxon>
        <taxon>Pezizomycotina</taxon>
        <taxon>Dothideomycetes</taxon>
        <taxon>Pleosporomycetidae</taxon>
        <taxon>Pleosporales</taxon>
        <taxon>Massarineae</taxon>
        <taxon>Didymosphaeriaceae</taxon>
        <taxon>Pseudopithomyces</taxon>
    </lineage>
</organism>
<name>A0AAN6LZ28_9PLEO</name>
<accession>A0AAN6LZ28</accession>
<protein>
    <submittedName>
        <fullName evidence="2">Uncharacterized protein</fullName>
    </submittedName>
</protein>
<keyword evidence="1" id="KW-0472">Membrane</keyword>
<evidence type="ECO:0000313" key="2">
    <source>
        <dbReference type="EMBL" id="KAK3209786.1"/>
    </source>
</evidence>
<dbReference type="EMBL" id="WVTA01000005">
    <property type="protein sequence ID" value="KAK3209786.1"/>
    <property type="molecule type" value="Genomic_DNA"/>
</dbReference>
<sequence>VCVVFYCTAKMCLYLFLLEREHVVRAPFLQKRTDDWIWLGGTIFVVVSFGALFIWGIITPHAELNSTDGQCRIGIAKIPAYLLLIFDASINAALTIVFAVLLRPVLQARDHASNLREDREVAPSKGYFHKTMRHVGLLAFKNEQGQDIFSASIKKVLWRNVIGSSIIFVASAINLSVFLAEKGQQLAFVCLVACMADVTFGVLVVHWLTLGSTNESHYRPGSFQSHTPSLSSSSTIAVSSRSEKLAVLSTSKSDDTKTRAVSNALE</sequence>
<evidence type="ECO:0000313" key="3">
    <source>
        <dbReference type="Proteomes" id="UP001280581"/>
    </source>
</evidence>
<feature type="transmembrane region" description="Helical" evidence="1">
    <location>
        <begin position="78"/>
        <end position="102"/>
    </location>
</feature>
<comment type="caution">
    <text evidence="2">The sequence shown here is derived from an EMBL/GenBank/DDBJ whole genome shotgun (WGS) entry which is preliminary data.</text>
</comment>
<gene>
    <name evidence="2" type="ORF">GRF29_44g669999</name>
</gene>
<feature type="transmembrane region" description="Helical" evidence="1">
    <location>
        <begin position="161"/>
        <end position="180"/>
    </location>
</feature>
<keyword evidence="1" id="KW-0812">Transmembrane</keyword>
<proteinExistence type="predicted"/>
<dbReference type="Proteomes" id="UP001280581">
    <property type="component" value="Unassembled WGS sequence"/>
</dbReference>
<feature type="non-terminal residue" evidence="2">
    <location>
        <position position="1"/>
    </location>
</feature>